<evidence type="ECO:0008006" key="4">
    <source>
        <dbReference type="Google" id="ProtNLM"/>
    </source>
</evidence>
<feature type="chain" id="PRO_5032868643" description="Fibronectin type-III domain-containing protein" evidence="1">
    <location>
        <begin position="27"/>
        <end position="325"/>
    </location>
</feature>
<keyword evidence="1" id="KW-0732">Signal</keyword>
<dbReference type="AlphaFoldDB" id="A0A8B6BSC5"/>
<proteinExistence type="predicted"/>
<evidence type="ECO:0000256" key="1">
    <source>
        <dbReference type="SAM" id="SignalP"/>
    </source>
</evidence>
<reference evidence="2" key="1">
    <citation type="submission" date="2018-11" db="EMBL/GenBank/DDBJ databases">
        <authorList>
            <person name="Alioto T."/>
            <person name="Alioto T."/>
        </authorList>
    </citation>
    <scope>NUCLEOTIDE SEQUENCE</scope>
</reference>
<evidence type="ECO:0000313" key="2">
    <source>
        <dbReference type="EMBL" id="VDH94727.1"/>
    </source>
</evidence>
<sequence length="325" mass="35910">MKIFFQVNVYVLYLIIELLNDNDSRAEDEDAWEFNEVVANWDYEDSESGILFCKWAVGYQPGGNELLPYTVITTMSAYKEFPYSVLIGRTIYTTLTCENRAGLISTLTADGVKISNQPPSIDSAVVETMPLSMTEYTPQINNQGVIDNIRLKWTGFVDDIGVERFKVFYNKDGSSELMFFADVQDVLYAHFTETALTEGAYDFSVQAVNKLFKISNKVKANSTVDTSVPTVDSSMNLALSWIDNKVVVSWDTIFRSEDALFYEVSSGSAQAGVDIIQWQETSNTSITFGIPASVSATTGLTVHVTVTAVSIGGHSAVKIGQFVLP</sequence>
<gene>
    <name evidence="2" type="ORF">MGAL_10B020394</name>
</gene>
<dbReference type="EMBL" id="UYJE01000635">
    <property type="protein sequence ID" value="VDH94727.1"/>
    <property type="molecule type" value="Genomic_DNA"/>
</dbReference>
<accession>A0A8B6BSC5</accession>
<organism evidence="2 3">
    <name type="scientific">Mytilus galloprovincialis</name>
    <name type="common">Mediterranean mussel</name>
    <dbReference type="NCBI Taxonomy" id="29158"/>
    <lineage>
        <taxon>Eukaryota</taxon>
        <taxon>Metazoa</taxon>
        <taxon>Spiralia</taxon>
        <taxon>Lophotrochozoa</taxon>
        <taxon>Mollusca</taxon>
        <taxon>Bivalvia</taxon>
        <taxon>Autobranchia</taxon>
        <taxon>Pteriomorphia</taxon>
        <taxon>Mytilida</taxon>
        <taxon>Mytiloidea</taxon>
        <taxon>Mytilidae</taxon>
        <taxon>Mytilinae</taxon>
        <taxon>Mytilus</taxon>
    </lineage>
</organism>
<comment type="caution">
    <text evidence="2">The sequence shown here is derived from an EMBL/GenBank/DDBJ whole genome shotgun (WGS) entry which is preliminary data.</text>
</comment>
<feature type="signal peptide" evidence="1">
    <location>
        <begin position="1"/>
        <end position="26"/>
    </location>
</feature>
<evidence type="ECO:0000313" key="3">
    <source>
        <dbReference type="Proteomes" id="UP000596742"/>
    </source>
</evidence>
<name>A0A8B6BSC5_MYTGA</name>
<protein>
    <recommendedName>
        <fullName evidence="4">Fibronectin type-III domain-containing protein</fullName>
    </recommendedName>
</protein>
<dbReference type="OrthoDB" id="6112879at2759"/>
<keyword evidence="3" id="KW-1185">Reference proteome</keyword>
<dbReference type="Proteomes" id="UP000596742">
    <property type="component" value="Unassembled WGS sequence"/>
</dbReference>